<evidence type="ECO:0000313" key="1">
    <source>
        <dbReference type="EMBL" id="CAH3141301.1"/>
    </source>
</evidence>
<sequence>MDDLKLFGKRESQMESLVNTVHTMSKDLDLRMGLQKCGVLVLELRWLDLPNRKIINEVGKGGYRHLRILDLNKVLKR</sequence>
<accession>A0ABN8PDU2</accession>
<reference evidence="1 2" key="1">
    <citation type="submission" date="2022-05" db="EMBL/GenBank/DDBJ databases">
        <authorList>
            <consortium name="Genoscope - CEA"/>
            <person name="William W."/>
        </authorList>
    </citation>
    <scope>NUCLEOTIDE SEQUENCE [LARGE SCALE GENOMIC DNA]</scope>
</reference>
<dbReference type="Proteomes" id="UP001159405">
    <property type="component" value="Unassembled WGS sequence"/>
</dbReference>
<protein>
    <submittedName>
        <fullName evidence="1">Uncharacterized protein</fullName>
    </submittedName>
</protein>
<evidence type="ECO:0000313" key="2">
    <source>
        <dbReference type="Proteomes" id="UP001159405"/>
    </source>
</evidence>
<gene>
    <name evidence="1" type="ORF">PLOB_00041736</name>
</gene>
<organism evidence="1 2">
    <name type="scientific">Porites lobata</name>
    <dbReference type="NCBI Taxonomy" id="104759"/>
    <lineage>
        <taxon>Eukaryota</taxon>
        <taxon>Metazoa</taxon>
        <taxon>Cnidaria</taxon>
        <taxon>Anthozoa</taxon>
        <taxon>Hexacorallia</taxon>
        <taxon>Scleractinia</taxon>
        <taxon>Fungiina</taxon>
        <taxon>Poritidae</taxon>
        <taxon>Porites</taxon>
    </lineage>
</organism>
<name>A0ABN8PDU2_9CNID</name>
<dbReference type="EMBL" id="CALNXK010000066">
    <property type="protein sequence ID" value="CAH3141301.1"/>
    <property type="molecule type" value="Genomic_DNA"/>
</dbReference>
<proteinExistence type="predicted"/>
<keyword evidence="2" id="KW-1185">Reference proteome</keyword>
<comment type="caution">
    <text evidence="1">The sequence shown here is derived from an EMBL/GenBank/DDBJ whole genome shotgun (WGS) entry which is preliminary data.</text>
</comment>